<dbReference type="EMBL" id="JBHMBK010000025">
    <property type="protein sequence ID" value="MFB9688248.1"/>
    <property type="molecule type" value="Genomic_DNA"/>
</dbReference>
<keyword evidence="2" id="KW-1185">Reference proteome</keyword>
<protein>
    <submittedName>
        <fullName evidence="1">Uncharacterized protein</fullName>
    </submittedName>
</protein>
<sequence length="98" mass="10275">MADEGPSAVRCGGARRPCGPFARDALADGFGIVGAELAARAVVDAVDEEFRSVTEPDGRKLLAHIGDAVEPGAGCWWTRIPVGGPARREMDTVVRNLS</sequence>
<dbReference type="Proteomes" id="UP001589535">
    <property type="component" value="Unassembled WGS sequence"/>
</dbReference>
<name>A0ABV5UE66_9PSEU</name>
<proteinExistence type="predicted"/>
<evidence type="ECO:0000313" key="2">
    <source>
        <dbReference type="Proteomes" id="UP001589535"/>
    </source>
</evidence>
<accession>A0ABV5UE66</accession>
<reference evidence="1 2" key="1">
    <citation type="submission" date="2024-09" db="EMBL/GenBank/DDBJ databases">
        <authorList>
            <person name="Sun Q."/>
            <person name="Mori K."/>
        </authorList>
    </citation>
    <scope>NUCLEOTIDE SEQUENCE [LARGE SCALE GENOMIC DNA]</scope>
    <source>
        <strain evidence="1 2">JCM 13852</strain>
    </source>
</reference>
<dbReference type="RefSeq" id="WP_378199961.1">
    <property type="nucleotide sequence ID" value="NZ_JBHMBK010000025.1"/>
</dbReference>
<gene>
    <name evidence="1" type="ORF">ACFFTO_29070</name>
</gene>
<organism evidence="1 2">
    <name type="scientific">Amycolatopsis plumensis</name>
    <dbReference type="NCBI Taxonomy" id="236508"/>
    <lineage>
        <taxon>Bacteria</taxon>
        <taxon>Bacillati</taxon>
        <taxon>Actinomycetota</taxon>
        <taxon>Actinomycetes</taxon>
        <taxon>Pseudonocardiales</taxon>
        <taxon>Pseudonocardiaceae</taxon>
        <taxon>Amycolatopsis</taxon>
    </lineage>
</organism>
<evidence type="ECO:0000313" key="1">
    <source>
        <dbReference type="EMBL" id="MFB9688248.1"/>
    </source>
</evidence>
<comment type="caution">
    <text evidence="1">The sequence shown here is derived from an EMBL/GenBank/DDBJ whole genome shotgun (WGS) entry which is preliminary data.</text>
</comment>